<keyword evidence="4" id="KW-1185">Reference proteome</keyword>
<keyword evidence="2" id="KW-0808">Transferase</keyword>
<gene>
    <name evidence="3" type="ORF">D9756_002535</name>
</gene>
<dbReference type="GO" id="GO:0005737">
    <property type="term" value="C:cytoplasm"/>
    <property type="evidence" value="ECO:0007669"/>
    <property type="project" value="TreeGrafter"/>
</dbReference>
<dbReference type="EMBL" id="JAACJO010000002">
    <property type="protein sequence ID" value="KAF5361787.1"/>
    <property type="molecule type" value="Genomic_DNA"/>
</dbReference>
<dbReference type="Proteomes" id="UP000559027">
    <property type="component" value="Unassembled WGS sequence"/>
</dbReference>
<dbReference type="PANTHER" id="PTHR43363">
    <property type="entry name" value="HYPOXANTHINE PHOSPHORIBOSYLTRANSFERASE"/>
    <property type="match status" value="1"/>
</dbReference>
<reference evidence="3 4" key="1">
    <citation type="journal article" date="2020" name="ISME J.">
        <title>Uncovering the hidden diversity of litter-decomposition mechanisms in mushroom-forming fungi.</title>
        <authorList>
            <person name="Floudas D."/>
            <person name="Bentzer J."/>
            <person name="Ahren D."/>
            <person name="Johansson T."/>
            <person name="Persson P."/>
            <person name="Tunlid A."/>
        </authorList>
    </citation>
    <scope>NUCLEOTIDE SEQUENCE [LARGE SCALE GENOMIC DNA]</scope>
    <source>
        <strain evidence="3 4">CBS 146.42</strain>
    </source>
</reference>
<evidence type="ECO:0000256" key="1">
    <source>
        <dbReference type="ARBA" id="ARBA00022676"/>
    </source>
</evidence>
<evidence type="ECO:0000313" key="4">
    <source>
        <dbReference type="Proteomes" id="UP000559027"/>
    </source>
</evidence>
<dbReference type="GO" id="GO:0032263">
    <property type="term" value="P:GMP salvage"/>
    <property type="evidence" value="ECO:0007669"/>
    <property type="project" value="TreeGrafter"/>
</dbReference>
<dbReference type="GO" id="GO:0004422">
    <property type="term" value="F:hypoxanthine phosphoribosyltransferase activity"/>
    <property type="evidence" value="ECO:0007669"/>
    <property type="project" value="TreeGrafter"/>
</dbReference>
<sequence>MTDVKHWRVSYNDIHNLIRKVTPQIAAEFNPDLMIAIGGGGFFPARVMRTFLRESTVNKTLQIQAIGLSLYEPIQGTTAEQIGKEVVRTQWLGPDAGKLLLGKRNLIVDEVDDTRKTLSFVDSPSLALHQLISTHRYALLELQKDVAVELLNHPESEREALAKATKFAIFVVHNKKKPKLAEIPADTPYFSGADVDDVWLDYPWEATNIEEHDRLAAADKASEWH</sequence>
<evidence type="ECO:0000313" key="3">
    <source>
        <dbReference type="EMBL" id="KAF5361787.1"/>
    </source>
</evidence>
<dbReference type="Gene3D" id="3.40.50.2020">
    <property type="match status" value="2"/>
</dbReference>
<dbReference type="SUPFAM" id="SSF53271">
    <property type="entry name" value="PRTase-like"/>
    <property type="match status" value="1"/>
</dbReference>
<dbReference type="AlphaFoldDB" id="A0A8H5GB47"/>
<dbReference type="OrthoDB" id="9973266at2759"/>
<comment type="caution">
    <text evidence="3">The sequence shown here is derived from an EMBL/GenBank/DDBJ whole genome shotgun (WGS) entry which is preliminary data.</text>
</comment>
<dbReference type="GO" id="GO:0032265">
    <property type="term" value="P:XMP salvage"/>
    <property type="evidence" value="ECO:0007669"/>
    <property type="project" value="TreeGrafter"/>
</dbReference>
<organism evidence="3 4">
    <name type="scientific">Leucocoprinus leucothites</name>
    <dbReference type="NCBI Taxonomy" id="201217"/>
    <lineage>
        <taxon>Eukaryota</taxon>
        <taxon>Fungi</taxon>
        <taxon>Dikarya</taxon>
        <taxon>Basidiomycota</taxon>
        <taxon>Agaricomycotina</taxon>
        <taxon>Agaricomycetes</taxon>
        <taxon>Agaricomycetidae</taxon>
        <taxon>Agaricales</taxon>
        <taxon>Agaricineae</taxon>
        <taxon>Agaricaceae</taxon>
        <taxon>Leucocoprinus</taxon>
    </lineage>
</organism>
<dbReference type="PANTHER" id="PTHR43363:SF1">
    <property type="entry name" value="HYPOXANTHINE-GUANINE PHOSPHORIBOSYLTRANSFERASE"/>
    <property type="match status" value="1"/>
</dbReference>
<name>A0A8H5GB47_9AGAR</name>
<dbReference type="InterPro" id="IPR029057">
    <property type="entry name" value="PRTase-like"/>
</dbReference>
<dbReference type="GO" id="GO:0032264">
    <property type="term" value="P:IMP salvage"/>
    <property type="evidence" value="ECO:0007669"/>
    <property type="project" value="TreeGrafter"/>
</dbReference>
<accession>A0A8H5GB47</accession>
<evidence type="ECO:0000256" key="2">
    <source>
        <dbReference type="ARBA" id="ARBA00022679"/>
    </source>
</evidence>
<dbReference type="GO" id="GO:0046100">
    <property type="term" value="P:hypoxanthine metabolic process"/>
    <property type="evidence" value="ECO:0007669"/>
    <property type="project" value="TreeGrafter"/>
</dbReference>
<keyword evidence="1" id="KW-0328">Glycosyltransferase</keyword>
<proteinExistence type="predicted"/>
<protein>
    <submittedName>
        <fullName evidence="3">Uncharacterized protein</fullName>
    </submittedName>
</protein>